<dbReference type="Gramene" id="ABO94248">
    <property type="protein sequence ID" value="ABO94248"/>
    <property type="gene ID" value="OSTLU_13938"/>
</dbReference>
<dbReference type="AlphaFoldDB" id="A4RRT6"/>
<evidence type="ECO:0000256" key="1">
    <source>
        <dbReference type="SAM" id="Coils"/>
    </source>
</evidence>
<dbReference type="KEGG" id="olu:OSTLU_13938"/>
<dbReference type="EMBL" id="CP000581">
    <property type="protein sequence ID" value="ABO94248.1"/>
    <property type="molecule type" value="Genomic_DNA"/>
</dbReference>
<feature type="coiled-coil region" evidence="1">
    <location>
        <begin position="302"/>
        <end position="329"/>
    </location>
</feature>
<dbReference type="OrthoDB" id="10575988at2759"/>
<dbReference type="GeneID" id="4999671"/>
<feature type="coiled-coil region" evidence="1">
    <location>
        <begin position="160"/>
        <end position="251"/>
    </location>
</feature>
<keyword evidence="4" id="KW-1185">Reference proteome</keyword>
<keyword evidence="1" id="KW-0175">Coiled coil</keyword>
<protein>
    <submittedName>
        <fullName evidence="3">Uncharacterized protein</fullName>
    </submittedName>
</protein>
<reference evidence="3 4" key="1">
    <citation type="journal article" date="2007" name="Proc. Natl. Acad. Sci. U.S.A.">
        <title>The tiny eukaryote Ostreococcus provides genomic insights into the paradox of plankton speciation.</title>
        <authorList>
            <person name="Palenik B."/>
            <person name="Grimwood J."/>
            <person name="Aerts A."/>
            <person name="Rouze P."/>
            <person name="Salamov A."/>
            <person name="Putnam N."/>
            <person name="Dupont C."/>
            <person name="Jorgensen R."/>
            <person name="Derelle E."/>
            <person name="Rombauts S."/>
            <person name="Zhou K."/>
            <person name="Otillar R."/>
            <person name="Merchant S.S."/>
            <person name="Podell S."/>
            <person name="Gaasterland T."/>
            <person name="Napoli C."/>
            <person name="Gendler K."/>
            <person name="Manuell A."/>
            <person name="Tai V."/>
            <person name="Vallon O."/>
            <person name="Piganeau G."/>
            <person name="Jancek S."/>
            <person name="Heijde M."/>
            <person name="Jabbari K."/>
            <person name="Bowler C."/>
            <person name="Lohr M."/>
            <person name="Robbens S."/>
            <person name="Werner G."/>
            <person name="Dubchak I."/>
            <person name="Pazour G.J."/>
            <person name="Ren Q."/>
            <person name="Paulsen I."/>
            <person name="Delwiche C."/>
            <person name="Schmutz J."/>
            <person name="Rokhsar D."/>
            <person name="Van de Peer Y."/>
            <person name="Moreau H."/>
            <person name="Grigoriev I.V."/>
        </authorList>
    </citation>
    <scope>NUCLEOTIDE SEQUENCE [LARGE SCALE GENOMIC DNA]</scope>
    <source>
        <strain evidence="3 4">CCE9901</strain>
    </source>
</reference>
<dbReference type="RefSeq" id="XP_001415956.1">
    <property type="nucleotide sequence ID" value="XM_001415919.1"/>
</dbReference>
<proteinExistence type="predicted"/>
<name>A4RRT6_OSTLU</name>
<dbReference type="OMA" id="WEASHES"/>
<feature type="region of interest" description="Disordered" evidence="2">
    <location>
        <begin position="557"/>
        <end position="583"/>
    </location>
</feature>
<organism evidence="3 4">
    <name type="scientific">Ostreococcus lucimarinus (strain CCE9901)</name>
    <dbReference type="NCBI Taxonomy" id="436017"/>
    <lineage>
        <taxon>Eukaryota</taxon>
        <taxon>Viridiplantae</taxon>
        <taxon>Chlorophyta</taxon>
        <taxon>Mamiellophyceae</taxon>
        <taxon>Mamiellales</taxon>
        <taxon>Bathycoccaceae</taxon>
        <taxon>Ostreococcus</taxon>
    </lineage>
</organism>
<dbReference type="HOGENOM" id="CLU_467243_0_0_1"/>
<evidence type="ECO:0000313" key="3">
    <source>
        <dbReference type="EMBL" id="ABO94248.1"/>
    </source>
</evidence>
<dbReference type="Proteomes" id="UP000001568">
    <property type="component" value="Chromosome 1"/>
</dbReference>
<evidence type="ECO:0000256" key="2">
    <source>
        <dbReference type="SAM" id="MobiDB-lite"/>
    </source>
</evidence>
<evidence type="ECO:0000313" key="4">
    <source>
        <dbReference type="Proteomes" id="UP000001568"/>
    </source>
</evidence>
<feature type="region of interest" description="Disordered" evidence="2">
    <location>
        <begin position="1"/>
        <end position="36"/>
    </location>
</feature>
<sequence>MAPGTVGRRRGWSAARRSREESAETTSRVPMDSNAMDEAWEQSTMSEIDAMRKLEVASDESQTLERRNKALSVLLDQVMMDKKQLESALTATIDGVRDENVALRIEIERVKVKAMESLEGARAQMYAQVEGEIERRVRKALDAEQQQKITRFRQDADSAQKLATEQAEAAAKLMKKLEATVQAETKDQIAMWEASHESAMEAESAKITALTDNITALEEQNEALRTYMTQFETTRDEKNTLENTLTAKEQEIFALMATVEDMTIRATEAITRATLAESKITQTEQTISKRIENAKESSELAVKNARIAQKAAEERAEEQKRTSEQLISAAVVRAETAESQLFRQNEILEEYATLTAAKTKATEIIVSLQEQVTAQNEEIKQLRSIVSDNVKSASKSKAEAESSEHMAERKVKESIAQAQETRTFGEKKIELVMAETSSKVDDLNKVLNAKNLEIEALKKEIAHLSSFDTREHDRFAREVAVQAELAKSWKNRAEFIAKGLERDDDALPPRDRNSRLKTQFSGPELRAFIARGWKLPDSRIKTSEHGQFVAELEVSNPREQRVAPNKNSFGPIGWSARASRKVD</sequence>
<gene>
    <name evidence="3" type="ORF">OSTLU_13938</name>
</gene>
<accession>A4RRT6</accession>